<reference evidence="1" key="1">
    <citation type="journal article" date="2015" name="Nature">
        <title>Complex archaea that bridge the gap between prokaryotes and eukaryotes.</title>
        <authorList>
            <person name="Spang A."/>
            <person name="Saw J.H."/>
            <person name="Jorgensen S.L."/>
            <person name="Zaremba-Niedzwiedzka K."/>
            <person name="Martijn J."/>
            <person name="Lind A.E."/>
            <person name="van Eijk R."/>
            <person name="Schleper C."/>
            <person name="Guy L."/>
            <person name="Ettema T.J."/>
        </authorList>
    </citation>
    <scope>NUCLEOTIDE SEQUENCE</scope>
</reference>
<protein>
    <submittedName>
        <fullName evidence="1">Uncharacterized protein</fullName>
    </submittedName>
</protein>
<sequence>MERRLFYNLDIRAQREMADVDFTNREPIDEKPIVEVRIVLDTKLATHGAEAKALIIDQLLKSLDDYYAKNP</sequence>
<proteinExistence type="predicted"/>
<accession>A0A0F9EYN2</accession>
<dbReference type="EMBL" id="LAZR01032714">
    <property type="protein sequence ID" value="KKL50120.1"/>
    <property type="molecule type" value="Genomic_DNA"/>
</dbReference>
<gene>
    <name evidence="1" type="ORF">LCGC14_2308690</name>
</gene>
<name>A0A0F9EYN2_9ZZZZ</name>
<evidence type="ECO:0000313" key="1">
    <source>
        <dbReference type="EMBL" id="KKL50120.1"/>
    </source>
</evidence>
<dbReference type="AlphaFoldDB" id="A0A0F9EYN2"/>
<comment type="caution">
    <text evidence="1">The sequence shown here is derived from an EMBL/GenBank/DDBJ whole genome shotgun (WGS) entry which is preliminary data.</text>
</comment>
<organism evidence="1">
    <name type="scientific">marine sediment metagenome</name>
    <dbReference type="NCBI Taxonomy" id="412755"/>
    <lineage>
        <taxon>unclassified sequences</taxon>
        <taxon>metagenomes</taxon>
        <taxon>ecological metagenomes</taxon>
    </lineage>
</organism>